<dbReference type="InterPro" id="IPR026283">
    <property type="entry name" value="B-gal_1-like"/>
</dbReference>
<dbReference type="SUPFAM" id="SSF49785">
    <property type="entry name" value="Galactose-binding domain-like"/>
    <property type="match status" value="1"/>
</dbReference>
<feature type="domain" description="Glycoside hydrolase 35 catalytic" evidence="6">
    <location>
        <begin position="9"/>
        <end position="329"/>
    </location>
</feature>
<dbReference type="InterPro" id="IPR048913">
    <property type="entry name" value="BetaGal_gal-bd"/>
</dbReference>
<accession>A0A5C8EP14</accession>
<dbReference type="PIRSF" id="PIRSF006336">
    <property type="entry name" value="B-gal"/>
    <property type="match status" value="1"/>
</dbReference>
<dbReference type="PANTHER" id="PTHR23421">
    <property type="entry name" value="BETA-GALACTOSIDASE RELATED"/>
    <property type="match status" value="1"/>
</dbReference>
<dbReference type="InterPro" id="IPR031330">
    <property type="entry name" value="Gly_Hdrlase_35_cat"/>
</dbReference>
<keyword evidence="3" id="KW-0326">Glycosidase</keyword>
<feature type="domain" description="Beta-galactosidase galactose-binding" evidence="8">
    <location>
        <begin position="506"/>
        <end position="564"/>
    </location>
</feature>
<gene>
    <name evidence="9" type="ORF">EPJ72_08895</name>
</gene>
<comment type="caution">
    <text evidence="9">The sequence shown here is derived from an EMBL/GenBank/DDBJ whole genome shotgun (WGS) entry which is preliminary data.</text>
</comment>
<evidence type="ECO:0000256" key="5">
    <source>
        <dbReference type="RuleBase" id="RU003679"/>
    </source>
</evidence>
<evidence type="ECO:0000313" key="9">
    <source>
        <dbReference type="EMBL" id="TXJ39779.1"/>
    </source>
</evidence>
<dbReference type="AlphaFoldDB" id="A0A5C8EP14"/>
<dbReference type="InterPro" id="IPR008979">
    <property type="entry name" value="Galactose-bd-like_sf"/>
</dbReference>
<evidence type="ECO:0000259" key="7">
    <source>
        <dbReference type="Pfam" id="PF21317"/>
    </source>
</evidence>
<keyword evidence="2" id="KW-0378">Hydrolase</keyword>
<dbReference type="Gene3D" id="3.20.20.80">
    <property type="entry name" value="Glycosidases"/>
    <property type="match status" value="1"/>
</dbReference>
<protein>
    <submittedName>
        <fullName evidence="9">Beta-galactosidase</fullName>
    </submittedName>
</protein>
<evidence type="ECO:0000256" key="4">
    <source>
        <dbReference type="PIRSR" id="PIRSR006336-1"/>
    </source>
</evidence>
<dbReference type="InterPro" id="IPR048912">
    <property type="entry name" value="BetaGal1-like_ABD1"/>
</dbReference>
<evidence type="ECO:0000259" key="6">
    <source>
        <dbReference type="Pfam" id="PF01301"/>
    </source>
</evidence>
<dbReference type="InterPro" id="IPR017853">
    <property type="entry name" value="GH"/>
</dbReference>
<evidence type="ECO:0000313" key="10">
    <source>
        <dbReference type="Proteomes" id="UP000323176"/>
    </source>
</evidence>
<evidence type="ECO:0000256" key="2">
    <source>
        <dbReference type="ARBA" id="ARBA00022801"/>
    </source>
</evidence>
<evidence type="ECO:0000259" key="8">
    <source>
        <dbReference type="Pfam" id="PF21467"/>
    </source>
</evidence>
<sequence>MSIFEVKEEFILNGKPIKILSGAIHYFRFVKEYWQDCLYNLKAAGFNTVETYIPWNIHEVDEGVFDFSGNKDIASFIKLAQKMDLLVILRPTPYICAEWEFGGLPAWLLRYDNIKVRTNTELFLSKVDAYYKELFKHIADLQITKNGTVIMMQIENEYGSFGNDKEYLKALKNIMIKYGAEVPLFTSDGAWDAVLEAGTLVDYGILATVNFGSKAKESFDDTEKFFERKGIKKPLMCMEFWDGWFNLWKEPIIKRGADDFIMEVKEILKRGSINLYMFIGGTNFGFYNGTSVTGYTDFPQITSYDYDAVLTEWGEPTEKFYKLQKLINELYPEIKTFEPKDHKRADFGEAKLKDKTSLFSVVDKISKCQKSDAPITMEKAGSGYGYMLYRTKVKGFDNNMNVRAVGASDRVHFYLNGEYKGVKYQDELIEPIEMHFNNGDNILELLVENVGRVNYGYKLQECSQVKGIRIGVMADIHFETGFEQYALSLDNIKDVDFSSKWIENTPSFYRYEFEVKEAADTFLDCSKLGKGAAFINGFNLGRYWSEGPVCYLYIPAPLLKTGLNEIIVFETENVLSESLALKDKPTYKEIKK</sequence>
<feature type="domain" description="Beta-galactosidase 1-like first all-beta" evidence="7">
    <location>
        <begin position="374"/>
        <end position="487"/>
    </location>
</feature>
<dbReference type="GO" id="GO:0004565">
    <property type="term" value="F:beta-galactosidase activity"/>
    <property type="evidence" value="ECO:0007669"/>
    <property type="project" value="InterPro"/>
</dbReference>
<name>A0A5C8EP14_BRAPL</name>
<dbReference type="InterPro" id="IPR001944">
    <property type="entry name" value="Glycoside_Hdrlase_35"/>
</dbReference>
<comment type="similarity">
    <text evidence="1 5">Belongs to the glycosyl hydrolase 35 family.</text>
</comment>
<dbReference type="Gene3D" id="2.60.120.260">
    <property type="entry name" value="Galactose-binding domain-like"/>
    <property type="match status" value="2"/>
</dbReference>
<dbReference type="OrthoDB" id="9813184at2"/>
<feature type="active site" description="Proton donor" evidence="4">
    <location>
        <position position="157"/>
    </location>
</feature>
<dbReference type="SUPFAM" id="SSF51445">
    <property type="entry name" value="(Trans)glycosidases"/>
    <property type="match status" value="1"/>
</dbReference>
<feature type="active site" description="Nucleophile" evidence="4">
    <location>
        <position position="239"/>
    </location>
</feature>
<dbReference type="PRINTS" id="PR00742">
    <property type="entry name" value="GLHYDRLASE35"/>
</dbReference>
<reference evidence="9 10" key="1">
    <citation type="journal article" date="1992" name="Lakartidningen">
        <title>[Penicillin V and not amoxicillin is the first choice preparation in acute otitis].</title>
        <authorList>
            <person name="Kamme C."/>
            <person name="Lundgren K."/>
            <person name="Prellner K."/>
        </authorList>
    </citation>
    <scope>NUCLEOTIDE SEQUENCE [LARGE SCALE GENOMIC DNA]</scope>
    <source>
        <strain evidence="9 10">PC5538III-hc</strain>
    </source>
</reference>
<dbReference type="Proteomes" id="UP000323176">
    <property type="component" value="Unassembled WGS sequence"/>
</dbReference>
<organism evidence="9 10">
    <name type="scientific">Brachyspira pilosicoli</name>
    <name type="common">Serpulina pilosicoli</name>
    <dbReference type="NCBI Taxonomy" id="52584"/>
    <lineage>
        <taxon>Bacteria</taxon>
        <taxon>Pseudomonadati</taxon>
        <taxon>Spirochaetota</taxon>
        <taxon>Spirochaetia</taxon>
        <taxon>Brachyspirales</taxon>
        <taxon>Brachyspiraceae</taxon>
        <taxon>Brachyspira</taxon>
    </lineage>
</organism>
<evidence type="ECO:0000256" key="3">
    <source>
        <dbReference type="ARBA" id="ARBA00023295"/>
    </source>
</evidence>
<dbReference type="Pfam" id="PF21317">
    <property type="entry name" value="BetaGal_ABD_1"/>
    <property type="match status" value="1"/>
</dbReference>
<dbReference type="Pfam" id="PF01301">
    <property type="entry name" value="Glyco_hydro_35"/>
    <property type="match status" value="1"/>
</dbReference>
<dbReference type="FunFam" id="3.20.20.80:FF:000115">
    <property type="entry name" value="Beta-galactosidase"/>
    <property type="match status" value="1"/>
</dbReference>
<dbReference type="GO" id="GO:0005975">
    <property type="term" value="P:carbohydrate metabolic process"/>
    <property type="evidence" value="ECO:0007669"/>
    <property type="project" value="InterPro"/>
</dbReference>
<dbReference type="EMBL" id="SAXY01000055">
    <property type="protein sequence ID" value="TXJ39779.1"/>
    <property type="molecule type" value="Genomic_DNA"/>
</dbReference>
<dbReference type="Pfam" id="PF21467">
    <property type="entry name" value="BetaGal_gal-bd"/>
    <property type="match status" value="1"/>
</dbReference>
<proteinExistence type="inferred from homology"/>
<evidence type="ECO:0000256" key="1">
    <source>
        <dbReference type="ARBA" id="ARBA00009809"/>
    </source>
</evidence>